<evidence type="ECO:0000256" key="1">
    <source>
        <dbReference type="ARBA" id="ARBA00022723"/>
    </source>
</evidence>
<evidence type="ECO:0000256" key="5">
    <source>
        <dbReference type="PROSITE-ProRule" id="PRU00309"/>
    </source>
</evidence>
<evidence type="ECO:0000256" key="3">
    <source>
        <dbReference type="ARBA" id="ARBA00022833"/>
    </source>
</evidence>
<dbReference type="PANTHER" id="PTHR46927">
    <property type="entry name" value="AGAP005574-PA"/>
    <property type="match status" value="1"/>
</dbReference>
<dbReference type="GO" id="GO:0008270">
    <property type="term" value="F:zinc ion binding"/>
    <property type="evidence" value="ECO:0007669"/>
    <property type="project" value="UniProtKB-KW"/>
</dbReference>
<dbReference type="InterPro" id="IPR052224">
    <property type="entry name" value="THAP_domain_protein"/>
</dbReference>
<keyword evidence="8" id="KW-1185">Reference proteome</keyword>
<evidence type="ECO:0000256" key="4">
    <source>
        <dbReference type="ARBA" id="ARBA00023125"/>
    </source>
</evidence>
<dbReference type="OMA" id="RWITAIH"/>
<evidence type="ECO:0000313" key="8">
    <source>
        <dbReference type="Proteomes" id="UP000472264"/>
    </source>
</evidence>
<evidence type="ECO:0000256" key="2">
    <source>
        <dbReference type="ARBA" id="ARBA00022771"/>
    </source>
</evidence>
<feature type="domain" description="THAP-type" evidence="6">
    <location>
        <begin position="1"/>
        <end position="89"/>
    </location>
</feature>
<dbReference type="Pfam" id="PF05485">
    <property type="entry name" value="THAP"/>
    <property type="match status" value="1"/>
</dbReference>
<dbReference type="PROSITE" id="PS50950">
    <property type="entry name" value="ZF_THAP"/>
    <property type="match status" value="1"/>
</dbReference>
<evidence type="ECO:0000313" key="7">
    <source>
        <dbReference type="Ensembl" id="ENSENLP00000010877.1"/>
    </source>
</evidence>
<reference evidence="7" key="3">
    <citation type="submission" date="2025-09" db="UniProtKB">
        <authorList>
            <consortium name="Ensembl"/>
        </authorList>
    </citation>
    <scope>IDENTIFICATION</scope>
</reference>
<sequence>MPDSCCAIGCTNRRGDKPGLCFYRIPSEKENPERRRLWICALRRASVPGEGKQWQPSKYTRLCSEHFIKALTFASTMKNFLSFTSQTAA</sequence>
<dbReference type="Proteomes" id="UP000472264">
    <property type="component" value="Chromosome 16"/>
</dbReference>
<keyword evidence="4 5" id="KW-0238">DNA-binding</keyword>
<dbReference type="SUPFAM" id="SSF57716">
    <property type="entry name" value="Glucocorticoid receptor-like (DNA-binding domain)"/>
    <property type="match status" value="1"/>
</dbReference>
<dbReference type="InParanoid" id="A0A665TSZ6"/>
<evidence type="ECO:0000259" key="6">
    <source>
        <dbReference type="PROSITE" id="PS50950"/>
    </source>
</evidence>
<organism evidence="7 8">
    <name type="scientific">Echeneis naucrates</name>
    <name type="common">Live sharksucker</name>
    <dbReference type="NCBI Taxonomy" id="173247"/>
    <lineage>
        <taxon>Eukaryota</taxon>
        <taxon>Metazoa</taxon>
        <taxon>Chordata</taxon>
        <taxon>Craniata</taxon>
        <taxon>Vertebrata</taxon>
        <taxon>Euteleostomi</taxon>
        <taxon>Actinopterygii</taxon>
        <taxon>Neopterygii</taxon>
        <taxon>Teleostei</taxon>
        <taxon>Neoteleostei</taxon>
        <taxon>Acanthomorphata</taxon>
        <taxon>Carangaria</taxon>
        <taxon>Carangiformes</taxon>
        <taxon>Echeneidae</taxon>
        <taxon>Echeneis</taxon>
    </lineage>
</organism>
<dbReference type="Ensembl" id="ENSENLT00000011367.1">
    <property type="protein sequence ID" value="ENSENLP00000010877.1"/>
    <property type="gene ID" value="ENSENLG00000005274.1"/>
</dbReference>
<keyword evidence="1" id="KW-0479">Metal-binding</keyword>
<protein>
    <recommendedName>
        <fullName evidence="6">THAP-type domain-containing protein</fullName>
    </recommendedName>
</protein>
<dbReference type="AlphaFoldDB" id="A0A665TSZ6"/>
<proteinExistence type="predicted"/>
<keyword evidence="2 5" id="KW-0863">Zinc-finger</keyword>
<dbReference type="GO" id="GO:0003677">
    <property type="term" value="F:DNA binding"/>
    <property type="evidence" value="ECO:0007669"/>
    <property type="project" value="UniProtKB-UniRule"/>
</dbReference>
<reference evidence="7" key="1">
    <citation type="submission" date="2021-04" db="EMBL/GenBank/DDBJ databases">
        <authorList>
            <consortium name="Wellcome Sanger Institute Data Sharing"/>
        </authorList>
    </citation>
    <scope>NUCLEOTIDE SEQUENCE [LARGE SCALE GENOMIC DNA]</scope>
</reference>
<reference evidence="7" key="2">
    <citation type="submission" date="2025-08" db="UniProtKB">
        <authorList>
            <consortium name="Ensembl"/>
        </authorList>
    </citation>
    <scope>IDENTIFICATION</scope>
</reference>
<accession>A0A665TSZ6</accession>
<dbReference type="InterPro" id="IPR006612">
    <property type="entry name" value="THAP_Znf"/>
</dbReference>
<keyword evidence="3" id="KW-0862">Zinc</keyword>
<name>A0A665TSZ6_ECHNA</name>
<dbReference type="PANTHER" id="PTHR46927:SF3">
    <property type="entry name" value="THAP-TYPE DOMAIN-CONTAINING PROTEIN"/>
    <property type="match status" value="1"/>
</dbReference>